<dbReference type="Pfam" id="PF05345">
    <property type="entry name" value="He_PIG"/>
    <property type="match status" value="2"/>
</dbReference>
<dbReference type="AlphaFoldDB" id="A0A6N7EW43"/>
<dbReference type="Proteomes" id="UP000471298">
    <property type="component" value="Unassembled WGS sequence"/>
</dbReference>
<protein>
    <submittedName>
        <fullName evidence="2">Uncharacterized protein</fullName>
    </submittedName>
</protein>
<evidence type="ECO:0000313" key="3">
    <source>
        <dbReference type="Proteomes" id="UP000471298"/>
    </source>
</evidence>
<dbReference type="SUPFAM" id="SSF49313">
    <property type="entry name" value="Cadherin-like"/>
    <property type="match status" value="2"/>
</dbReference>
<keyword evidence="3" id="KW-1185">Reference proteome</keyword>
<dbReference type="PROSITE" id="PS51257">
    <property type="entry name" value="PROKAR_LIPOPROTEIN"/>
    <property type="match status" value="1"/>
</dbReference>
<name>A0A6N7EW43_9GAMM</name>
<dbReference type="PANTHER" id="PTHR37494:SF1">
    <property type="entry name" value="STAPHYLOCOCCUS AUREUS SURFACE PROTEIN A"/>
    <property type="match status" value="1"/>
</dbReference>
<feature type="chain" id="PRO_5026839874" evidence="1">
    <location>
        <begin position="20"/>
        <end position="605"/>
    </location>
</feature>
<evidence type="ECO:0000256" key="1">
    <source>
        <dbReference type="SAM" id="SignalP"/>
    </source>
</evidence>
<dbReference type="EMBL" id="WHNW01000004">
    <property type="protein sequence ID" value="MPV86113.1"/>
    <property type="molecule type" value="Genomic_DNA"/>
</dbReference>
<dbReference type="GO" id="GO:0016020">
    <property type="term" value="C:membrane"/>
    <property type="evidence" value="ECO:0007669"/>
    <property type="project" value="InterPro"/>
</dbReference>
<dbReference type="PANTHER" id="PTHR37494">
    <property type="entry name" value="HEMAGGLUTININ"/>
    <property type="match status" value="1"/>
</dbReference>
<dbReference type="InterPro" id="IPR013783">
    <property type="entry name" value="Ig-like_fold"/>
</dbReference>
<comment type="caution">
    <text evidence="2">The sequence shown here is derived from an EMBL/GenBank/DDBJ whole genome shotgun (WGS) entry which is preliminary data.</text>
</comment>
<sequence>MKMKTLLLSGLAVLLSACGGGDDFFGGEKPQIEVTVSRSIIEPNPQGVNLEGLSNRQFAFVDVYASQLDRPLETGDEEVYAQITGLGSLFNAVIYCFDLENADCYETITDENGNEVDINVPLGGVPIDLNGGRGRLAVAAGDGQQGRIVLSVYAEGADGVVSDTKFVNFDVEYPSTGSAYNLSIASPSQINPNRPTDIAVIITDEAGNPVNNPEDSNLIVTASGLAGTTLGFRGQIGQSVNAFTESGVASLSAIANQTGLLTITANADAADNNVDNGIQQLVTASRTIVVTNDIIPPSAPIKITASDGPQGAVGVSYNFNIPTSGATPVRFIITGGNVPPGLTVNEDGTISGTPSIAGDYSFTVEVTGTDGSTDQREITIEIVRGGLVIAPLAFRDVTRPASGDPCVPYTQVFTISGANGYTPTTPYAWSMDANGIQTSLGANAAVPLVNANGETLTGLEVTVTANTTQVTVNGSVCDNTPADGHAIIFTITDGNGVSYESVLPFIIRGDTGGGITTPSFEITTAANLPNGTVSTAYSETLAVSGGTASSFALLSGSLPPGLSLDTATGVISGNPTTAGTYTFEVQATSTASETASRTFTIVINP</sequence>
<evidence type="ECO:0000313" key="2">
    <source>
        <dbReference type="EMBL" id="MPV86113.1"/>
    </source>
</evidence>
<organism evidence="2 3">
    <name type="scientific">Ostreibacterium oceani</name>
    <dbReference type="NCBI Taxonomy" id="2654998"/>
    <lineage>
        <taxon>Bacteria</taxon>
        <taxon>Pseudomonadati</taxon>
        <taxon>Pseudomonadota</taxon>
        <taxon>Gammaproteobacteria</taxon>
        <taxon>Cardiobacteriales</taxon>
        <taxon>Ostreibacteriaceae</taxon>
        <taxon>Ostreibacterium</taxon>
    </lineage>
</organism>
<dbReference type="InterPro" id="IPR015919">
    <property type="entry name" value="Cadherin-like_sf"/>
</dbReference>
<dbReference type="InParanoid" id="A0A6N7EW43"/>
<feature type="signal peptide" evidence="1">
    <location>
        <begin position="1"/>
        <end position="19"/>
    </location>
</feature>
<dbReference type="GO" id="GO:0005509">
    <property type="term" value="F:calcium ion binding"/>
    <property type="evidence" value="ECO:0007669"/>
    <property type="project" value="InterPro"/>
</dbReference>
<proteinExistence type="predicted"/>
<dbReference type="Gene3D" id="2.60.40.10">
    <property type="entry name" value="Immunoglobulins"/>
    <property type="match status" value="2"/>
</dbReference>
<gene>
    <name evidence="2" type="ORF">GCU85_05120</name>
</gene>
<dbReference type="RefSeq" id="WP_152810041.1">
    <property type="nucleotide sequence ID" value="NZ_WHNW01000004.1"/>
</dbReference>
<keyword evidence="1" id="KW-0732">Signal</keyword>
<reference evidence="2 3" key="1">
    <citation type="submission" date="2019-10" db="EMBL/GenBank/DDBJ databases">
        <title>Cardiobacteriales fam. a chemoheterotrophic member of the order Cardiobacteriales, and proposal of Cardiobacteriales fam. nov.</title>
        <authorList>
            <person name="Wang C."/>
        </authorList>
    </citation>
    <scope>NUCLEOTIDE SEQUENCE [LARGE SCALE GENOMIC DNA]</scope>
    <source>
        <strain evidence="2 3">ML27</strain>
    </source>
</reference>
<accession>A0A6N7EW43</accession>